<organism evidence="3 4">
    <name type="scientific">Collimonas arenae</name>
    <dbReference type="NCBI Taxonomy" id="279058"/>
    <lineage>
        <taxon>Bacteria</taxon>
        <taxon>Pseudomonadati</taxon>
        <taxon>Pseudomonadota</taxon>
        <taxon>Betaproteobacteria</taxon>
        <taxon>Burkholderiales</taxon>
        <taxon>Oxalobacteraceae</taxon>
        <taxon>Collimonas</taxon>
    </lineage>
</organism>
<feature type="coiled-coil region" evidence="1">
    <location>
        <begin position="28"/>
        <end position="69"/>
    </location>
</feature>
<gene>
    <name evidence="3" type="ORF">LT85_3829</name>
</gene>
<proteinExistence type="predicted"/>
<sequence>MAVIVKSLIAALLATALGAVIYIQRDALNAARERVKRAEQTVRDQDSTIKTLTDTAAKTRRAAAKLQATNDHIAATLTERENLIESLQHDNATIRSWADTPLPDAIARLRERPAATGAYHQRLPDNQPVQSAGDGA</sequence>
<evidence type="ECO:0000256" key="1">
    <source>
        <dbReference type="SAM" id="Coils"/>
    </source>
</evidence>
<evidence type="ECO:0000313" key="4">
    <source>
        <dbReference type="Proteomes" id="UP000030302"/>
    </source>
</evidence>
<dbReference type="HOGENOM" id="CLU_124367_2_0_4"/>
<dbReference type="STRING" id="279058.LT85_3829"/>
<dbReference type="Proteomes" id="UP000030302">
    <property type="component" value="Chromosome"/>
</dbReference>
<dbReference type="OrthoDB" id="8658549at2"/>
<keyword evidence="1" id="KW-0175">Coiled coil</keyword>
<keyword evidence="4" id="KW-1185">Reference proteome</keyword>
<evidence type="ECO:0000313" key="3">
    <source>
        <dbReference type="EMBL" id="AIY42987.1"/>
    </source>
</evidence>
<accession>A0A0A1FJA8</accession>
<dbReference type="NCBIfam" id="TIGR03495">
    <property type="entry name" value="phage_LysB"/>
    <property type="match status" value="1"/>
</dbReference>
<name>A0A0A1FJA8_9BURK</name>
<protein>
    <submittedName>
        <fullName evidence="3">Phage endolysin</fullName>
    </submittedName>
</protein>
<feature type="region of interest" description="Disordered" evidence="2">
    <location>
        <begin position="117"/>
        <end position="136"/>
    </location>
</feature>
<reference evidence="4" key="1">
    <citation type="journal article" date="2014" name="Soil Biol. Biochem.">
        <title>Structure and function of bacterial communities in ageing soils: Insights from the Mendocino ecological staircase.</title>
        <authorList>
            <person name="Uroz S."/>
            <person name="Tech J.J."/>
            <person name="Sawaya N.A."/>
            <person name="Frey-Klett P."/>
            <person name="Leveau J.H.J."/>
        </authorList>
    </citation>
    <scope>NUCLEOTIDE SEQUENCE [LARGE SCALE GENOMIC DNA]</scope>
    <source>
        <strain evidence="4">Cal35</strain>
    </source>
</reference>
<evidence type="ECO:0000256" key="2">
    <source>
        <dbReference type="SAM" id="MobiDB-lite"/>
    </source>
</evidence>
<dbReference type="KEGG" id="care:LT85_3829"/>
<dbReference type="AlphaFoldDB" id="A0A0A1FJA8"/>
<dbReference type="EMBL" id="CP009962">
    <property type="protein sequence ID" value="AIY42987.1"/>
    <property type="molecule type" value="Genomic_DNA"/>
</dbReference>
<dbReference type="InterPro" id="IPR020000">
    <property type="entry name" value="Phage_P2_LysB"/>
</dbReference>
<dbReference type="RefSeq" id="WP_052135313.1">
    <property type="nucleotide sequence ID" value="NZ_CP009962.1"/>
</dbReference>